<feature type="transmembrane region" description="Helical" evidence="2">
    <location>
        <begin position="43"/>
        <end position="59"/>
    </location>
</feature>
<proteinExistence type="predicted"/>
<sequence length="93" mass="10547">MDLLSNNGIFIFFVFIALVTGLFSFVVWAMLKMVTWGKSMSKGAYLFLAFFPLISLMPIPPPTYENVQKAKQEQRKHKEDSGDPPDDEDELAS</sequence>
<dbReference type="AlphaFoldDB" id="A0A0F9QXU4"/>
<feature type="compositionally biased region" description="Acidic residues" evidence="1">
    <location>
        <begin position="82"/>
        <end position="93"/>
    </location>
</feature>
<evidence type="ECO:0000256" key="1">
    <source>
        <dbReference type="SAM" id="MobiDB-lite"/>
    </source>
</evidence>
<keyword evidence="2" id="KW-1133">Transmembrane helix</keyword>
<reference evidence="3" key="1">
    <citation type="journal article" date="2015" name="Nature">
        <title>Complex archaea that bridge the gap between prokaryotes and eukaryotes.</title>
        <authorList>
            <person name="Spang A."/>
            <person name="Saw J.H."/>
            <person name="Jorgensen S.L."/>
            <person name="Zaremba-Niedzwiedzka K."/>
            <person name="Martijn J."/>
            <person name="Lind A.E."/>
            <person name="van Eijk R."/>
            <person name="Schleper C."/>
            <person name="Guy L."/>
            <person name="Ettema T.J."/>
        </authorList>
    </citation>
    <scope>NUCLEOTIDE SEQUENCE</scope>
</reference>
<accession>A0A0F9QXU4</accession>
<evidence type="ECO:0000313" key="3">
    <source>
        <dbReference type="EMBL" id="KKN49160.1"/>
    </source>
</evidence>
<organism evidence="3">
    <name type="scientific">marine sediment metagenome</name>
    <dbReference type="NCBI Taxonomy" id="412755"/>
    <lineage>
        <taxon>unclassified sequences</taxon>
        <taxon>metagenomes</taxon>
        <taxon>ecological metagenomes</taxon>
    </lineage>
</organism>
<keyword evidence="2" id="KW-0472">Membrane</keyword>
<feature type="compositionally biased region" description="Basic and acidic residues" evidence="1">
    <location>
        <begin position="68"/>
        <end position="81"/>
    </location>
</feature>
<dbReference type="EMBL" id="LAZR01001181">
    <property type="protein sequence ID" value="KKN49160.1"/>
    <property type="molecule type" value="Genomic_DNA"/>
</dbReference>
<feature type="transmembrane region" description="Helical" evidence="2">
    <location>
        <begin position="6"/>
        <end position="31"/>
    </location>
</feature>
<comment type="caution">
    <text evidence="3">The sequence shown here is derived from an EMBL/GenBank/DDBJ whole genome shotgun (WGS) entry which is preliminary data.</text>
</comment>
<evidence type="ECO:0000256" key="2">
    <source>
        <dbReference type="SAM" id="Phobius"/>
    </source>
</evidence>
<keyword evidence="2" id="KW-0812">Transmembrane</keyword>
<feature type="region of interest" description="Disordered" evidence="1">
    <location>
        <begin position="66"/>
        <end position="93"/>
    </location>
</feature>
<name>A0A0F9QXU4_9ZZZZ</name>
<gene>
    <name evidence="3" type="ORF">LCGC14_0645750</name>
</gene>
<protein>
    <submittedName>
        <fullName evidence="3">Uncharacterized protein</fullName>
    </submittedName>
</protein>